<keyword evidence="1" id="KW-0812">Transmembrane</keyword>
<evidence type="ECO:0000313" key="3">
    <source>
        <dbReference type="Proteomes" id="UP001230156"/>
    </source>
</evidence>
<comment type="caution">
    <text evidence="2">The sequence shown here is derived from an EMBL/GenBank/DDBJ whole genome shotgun (WGS) entry which is preliminary data.</text>
</comment>
<feature type="transmembrane region" description="Helical" evidence="1">
    <location>
        <begin position="284"/>
        <end position="302"/>
    </location>
</feature>
<feature type="transmembrane region" description="Helical" evidence="1">
    <location>
        <begin position="20"/>
        <end position="41"/>
    </location>
</feature>
<evidence type="ECO:0000256" key="1">
    <source>
        <dbReference type="SAM" id="Phobius"/>
    </source>
</evidence>
<feature type="transmembrane region" description="Helical" evidence="1">
    <location>
        <begin position="120"/>
        <end position="139"/>
    </location>
</feature>
<dbReference type="EMBL" id="JAUYVI010000001">
    <property type="protein sequence ID" value="MDQ7246737.1"/>
    <property type="molecule type" value="Genomic_DNA"/>
</dbReference>
<keyword evidence="3" id="KW-1185">Reference proteome</keyword>
<feature type="transmembrane region" description="Helical" evidence="1">
    <location>
        <begin position="338"/>
        <end position="356"/>
    </location>
</feature>
<evidence type="ECO:0008006" key="4">
    <source>
        <dbReference type="Google" id="ProtNLM"/>
    </source>
</evidence>
<keyword evidence="1" id="KW-0472">Membrane</keyword>
<sequence length="496" mass="53037">MHDGPPPRIAAQHASRHFSLSSLGIAATAILVVAVALRILAAHGTLWLDELWSLMLIDEAKARHDLFWILSADNNHPLNTLYLYLVGADAPVLLQRALAIALGSATVLIAALAMLRAGSAGTLGAMALFAVSYPLVNYGSEARGYAGLILAILGALLLTQRVAMAAPSDPRRKLTVWLGVVCTAGALFQPIMLSAILGLMAWTAWINRPAGAITWRDARTSMAITLRRFSWTARFLIPFAAIIAFGAIQAGGYRIQGAVPFTAAGFIAGYGGLLHLMLGLPEAMPDWVALVIGAGALGLAFLMTQPRDDRRLSLYCIFLLGIPLAMLAARLPNINFPRYYLASGIVFLLLLADLFAGAWQRGGAARALGLLLLIAILTGNAAADARLLRDGRDRSAAVIRMIGAAGPVLVSSDQDVRNRPLVAFFAARMKLPITYVPSAEICKQPVTWLLSSSRESEMPDSIDTSGIGCKKLFAKQAAFPQWGLSGLPWVVYRVQP</sequence>
<gene>
    <name evidence="2" type="ORF">Q8A70_03630</name>
</gene>
<feature type="transmembrane region" description="Helical" evidence="1">
    <location>
        <begin position="363"/>
        <end position="383"/>
    </location>
</feature>
<protein>
    <recommendedName>
        <fullName evidence="4">Glycosyltransferase RgtA/B/C/D-like domain-containing protein</fullName>
    </recommendedName>
</protein>
<accession>A0ABU0YG99</accession>
<proteinExistence type="predicted"/>
<organism evidence="2 3">
    <name type="scientific">Dongia sedimenti</name>
    <dbReference type="NCBI Taxonomy" id="3064282"/>
    <lineage>
        <taxon>Bacteria</taxon>
        <taxon>Pseudomonadati</taxon>
        <taxon>Pseudomonadota</taxon>
        <taxon>Alphaproteobacteria</taxon>
        <taxon>Rhodospirillales</taxon>
        <taxon>Dongiaceae</taxon>
        <taxon>Dongia</taxon>
    </lineage>
</organism>
<feature type="transmembrane region" description="Helical" evidence="1">
    <location>
        <begin position="176"/>
        <end position="202"/>
    </location>
</feature>
<feature type="transmembrane region" description="Helical" evidence="1">
    <location>
        <begin position="145"/>
        <end position="164"/>
    </location>
</feature>
<keyword evidence="1" id="KW-1133">Transmembrane helix</keyword>
<reference evidence="3" key="1">
    <citation type="submission" date="2023-08" db="EMBL/GenBank/DDBJ databases">
        <title>Rhodospirillaceae gen. nov., a novel taxon isolated from the Yangtze River Yuezi River estuary sludge.</title>
        <authorList>
            <person name="Ruan L."/>
        </authorList>
    </citation>
    <scope>NUCLEOTIDE SEQUENCE [LARGE SCALE GENOMIC DNA]</scope>
    <source>
        <strain evidence="3">R-7</strain>
    </source>
</reference>
<feature type="transmembrane region" description="Helical" evidence="1">
    <location>
        <begin position="314"/>
        <end position="332"/>
    </location>
</feature>
<evidence type="ECO:0000313" key="2">
    <source>
        <dbReference type="EMBL" id="MDQ7246737.1"/>
    </source>
</evidence>
<feature type="transmembrane region" description="Helical" evidence="1">
    <location>
        <begin position="231"/>
        <end position="251"/>
    </location>
</feature>
<feature type="transmembrane region" description="Helical" evidence="1">
    <location>
        <begin position="258"/>
        <end position="278"/>
    </location>
</feature>
<name>A0ABU0YG99_9PROT</name>
<dbReference type="Proteomes" id="UP001230156">
    <property type="component" value="Unassembled WGS sequence"/>
</dbReference>
<dbReference type="RefSeq" id="WP_379954132.1">
    <property type="nucleotide sequence ID" value="NZ_JAUYVI010000001.1"/>
</dbReference>